<accession>Q9UYH2</accession>
<dbReference type="eggNOG" id="arCOG05856">
    <property type="taxonomic scope" value="Archaea"/>
</dbReference>
<evidence type="ECO:0000256" key="1">
    <source>
        <dbReference type="ARBA" id="ARBA00009809"/>
    </source>
</evidence>
<organism evidence="7 9">
    <name type="scientific">Pyrococcus abyssi (strain GE5 / Orsay)</name>
    <dbReference type="NCBI Taxonomy" id="272844"/>
    <lineage>
        <taxon>Archaea</taxon>
        <taxon>Methanobacteriati</taxon>
        <taxon>Methanobacteriota</taxon>
        <taxon>Thermococci</taxon>
        <taxon>Thermococcales</taxon>
        <taxon>Thermococcaceae</taxon>
        <taxon>Pyrococcus</taxon>
    </lineage>
</organism>
<reference evidence="7" key="3">
    <citation type="journal article" date="2001" name="Genome Res.">
        <title>Genome evolution at the genus level: comparison of three complete genomes of hyperthermophilic archaea.</title>
        <authorList>
            <person name="Lecompte O."/>
            <person name="Ripp R."/>
            <person name="Puzos-Barbe V."/>
            <person name="Duprat S."/>
            <person name="Heilig R."/>
            <person name="Dietrich J."/>
            <person name="Thierry J.C."/>
            <person name="Poch O."/>
        </authorList>
    </citation>
    <scope>NUCLEOTIDE SEQUENCE</scope>
    <source>
        <strain evidence="7">Orsay</strain>
    </source>
</reference>
<proteinExistence type="inferred from homology"/>
<gene>
    <name evidence="7" type="ordered locus">PAB1349</name>
</gene>
<evidence type="ECO:0000313" key="10">
    <source>
        <dbReference type="Proteomes" id="UP000009139"/>
    </source>
</evidence>
<dbReference type="KEGG" id="pab:PAB1349"/>
<reference evidence="8 10" key="5">
    <citation type="journal article" date="2012" name="Curr. Microbiol.">
        <title>Re-annotation of two hyperthermophilic archaea Pyrococcus abyssi GE5 and Pyrococcus furiosus DSM 3638.</title>
        <authorList>
            <person name="Gao J."/>
            <person name="Wang J."/>
        </authorList>
    </citation>
    <scope>GENOME REANNOTATION</scope>
    <source>
        <strain evidence="8">GE5</strain>
        <strain evidence="10">GE5 / Orsay</strain>
    </source>
</reference>
<dbReference type="Pfam" id="PF22345">
    <property type="entry name" value="GLMA_C"/>
    <property type="match status" value="1"/>
</dbReference>
<dbReference type="InterPro" id="IPR001944">
    <property type="entry name" value="Glycoside_Hdrlase_35"/>
</dbReference>
<dbReference type="InterPro" id="IPR054746">
    <property type="entry name" value="GLMA-like_second"/>
</dbReference>
<dbReference type="CAZy" id="GH35">
    <property type="family name" value="Glycoside Hydrolase Family 35"/>
</dbReference>
<dbReference type="PANTHER" id="PTHR23421">
    <property type="entry name" value="BETA-GALACTOSIDASE RELATED"/>
    <property type="match status" value="1"/>
</dbReference>
<name>Q9UYH2_PYRAB</name>
<dbReference type="EMBL" id="AJ248287">
    <property type="protein sequence ID" value="CAB50440.1"/>
    <property type="molecule type" value="Genomic_DNA"/>
</dbReference>
<evidence type="ECO:0000259" key="6">
    <source>
        <dbReference type="Pfam" id="PF22369"/>
    </source>
</evidence>
<dbReference type="InterPro" id="IPR013529">
    <property type="entry name" value="Glyco_hydro_42_N"/>
</dbReference>
<dbReference type="InterPro" id="IPR029062">
    <property type="entry name" value="Class_I_gatase-like"/>
</dbReference>
<feature type="domain" description="Glycoside hydrolase family 42 N-terminal" evidence="4">
    <location>
        <begin position="28"/>
        <end position="421"/>
    </location>
</feature>
<comment type="similarity">
    <text evidence="1">Belongs to the glycosyl hydrolase 35 family.</text>
</comment>
<dbReference type="NCBIfam" id="NF041127">
    <property type="entry name" value="exo_beta_glucsam"/>
    <property type="match status" value="1"/>
</dbReference>
<dbReference type="PRINTS" id="PR00742">
    <property type="entry name" value="GLHYDRLASE35"/>
</dbReference>
<evidence type="ECO:0000313" key="9">
    <source>
        <dbReference type="Proteomes" id="UP000000810"/>
    </source>
</evidence>
<protein>
    <submittedName>
        <fullName evidence="7">Beta galactosidase, putative</fullName>
    </submittedName>
    <submittedName>
        <fullName evidence="8">Beta-galactosidase</fullName>
    </submittedName>
</protein>
<dbReference type="CDD" id="cd03143">
    <property type="entry name" value="A4_beta-galactosidase_middle_domain"/>
    <property type="match status" value="1"/>
</dbReference>
<dbReference type="InterPro" id="IPR054747">
    <property type="entry name" value="GLMA-like_C"/>
</dbReference>
<evidence type="ECO:0000259" key="5">
    <source>
        <dbReference type="Pfam" id="PF22345"/>
    </source>
</evidence>
<evidence type="ECO:0000313" key="7">
    <source>
        <dbReference type="EMBL" id="CAB50440.1"/>
    </source>
</evidence>
<evidence type="ECO:0000256" key="3">
    <source>
        <dbReference type="ARBA" id="ARBA00023295"/>
    </source>
</evidence>
<dbReference type="GO" id="GO:0004565">
    <property type="term" value="F:beta-galactosidase activity"/>
    <property type="evidence" value="ECO:0007669"/>
    <property type="project" value="InterPro"/>
</dbReference>
<dbReference type="Gene3D" id="3.40.50.880">
    <property type="match status" value="1"/>
</dbReference>
<dbReference type="GO" id="GO:0005975">
    <property type="term" value="P:carbohydrate metabolic process"/>
    <property type="evidence" value="ECO:0007669"/>
    <property type="project" value="InterPro"/>
</dbReference>
<keyword evidence="9" id="KW-1185">Reference proteome</keyword>
<keyword evidence="2" id="KW-0378">Hydrolase</keyword>
<dbReference type="Proteomes" id="UP000009139">
    <property type="component" value="Chromosome"/>
</dbReference>
<dbReference type="SUPFAM" id="SSF52317">
    <property type="entry name" value="Class I glutamine amidotransferase-like"/>
    <property type="match status" value="1"/>
</dbReference>
<dbReference type="Pfam" id="PF02449">
    <property type="entry name" value="Glyco_hydro_42"/>
    <property type="match status" value="1"/>
</dbReference>
<keyword evidence="3" id="KW-0326">Glycosidase</keyword>
<evidence type="ECO:0000259" key="4">
    <source>
        <dbReference type="Pfam" id="PF02449"/>
    </source>
</evidence>
<reference evidence="7" key="1">
    <citation type="submission" date="1999-07" db="EMBL/GenBank/DDBJ databases">
        <authorList>
            <person name="Genoscope"/>
        </authorList>
    </citation>
    <scope>NUCLEOTIDE SEQUENCE</scope>
    <source>
        <strain evidence="7">Orsay</strain>
    </source>
</reference>
<dbReference type="PATRIC" id="fig|272844.11.peg.1634"/>
<dbReference type="Proteomes" id="UP000000810">
    <property type="component" value="Chromosome"/>
</dbReference>
<dbReference type="AlphaFoldDB" id="Q9UYH2"/>
<dbReference type="PIR" id="C75068">
    <property type="entry name" value="C75068"/>
</dbReference>
<feature type="domain" description="GLMA-like second" evidence="6">
    <location>
        <begin position="460"/>
        <end position="597"/>
    </location>
</feature>
<dbReference type="Gene3D" id="3.20.20.80">
    <property type="entry name" value="Glycosidases"/>
    <property type="match status" value="1"/>
</dbReference>
<dbReference type="GO" id="GO:0009341">
    <property type="term" value="C:beta-galactosidase complex"/>
    <property type="evidence" value="ECO:0007669"/>
    <property type="project" value="InterPro"/>
</dbReference>
<evidence type="ECO:0000256" key="2">
    <source>
        <dbReference type="ARBA" id="ARBA00022801"/>
    </source>
</evidence>
<dbReference type="Pfam" id="PF22369">
    <property type="entry name" value="GLMA_2nd"/>
    <property type="match status" value="1"/>
</dbReference>
<reference evidence="7" key="2">
    <citation type="journal article" date="2000" name="J. Mol. Biol.">
        <title>Archaeal homologs of eukaryotic methylation guide small nucleolar RNAs: lessons from the Pyrococcus genomes.</title>
        <authorList>
            <person name="Gaspin C."/>
            <person name="Cavaille J."/>
            <person name="Erauso G."/>
        </authorList>
    </citation>
    <scope>NUCLEOTIDE SEQUENCE</scope>
    <source>
        <strain evidence="7">Orsay</strain>
    </source>
</reference>
<reference evidence="7 9" key="4">
    <citation type="journal article" date="2003" name="Mol. Microbiol.">
        <title>An integrated analysis of the genome of the hyperthermophilic archaeon Pyrococcus abyssi.</title>
        <authorList>
            <person name="Cohen G."/>
            <person name="Barbe V."/>
            <person name="Flament D."/>
            <person name="Galperin M."/>
            <person name="Heilig R."/>
            <person name="Ripp R."/>
            <person name="Lecompte O."/>
            <person name="Prieur D."/>
            <person name="Poch O."/>
            <person name="Quellerou J."/>
            <person name="Thierry J.C."/>
            <person name="Van der Oost J."/>
            <person name="Weissenbach J."/>
            <person name="Zivanovic Y."/>
            <person name="Forterre P."/>
        </authorList>
    </citation>
    <scope>NUCLEOTIDE SEQUENCE [LARGE SCALE GENOMIC DNA]</scope>
    <source>
        <strain evidence="9">GE5 / Orsay</strain>
        <strain evidence="7">Orsay</strain>
    </source>
</reference>
<dbReference type="SUPFAM" id="SSF51445">
    <property type="entry name" value="(Trans)glycosidases"/>
    <property type="match status" value="1"/>
</dbReference>
<evidence type="ECO:0000313" key="8">
    <source>
        <dbReference type="EMBL" id="CCE70989.1"/>
    </source>
</evidence>
<dbReference type="InterPro" id="IPR017853">
    <property type="entry name" value="GH"/>
</dbReference>
<feature type="domain" description="GLMA-like C-terminal" evidence="5">
    <location>
        <begin position="659"/>
        <end position="784"/>
    </location>
</feature>
<dbReference type="InterPro" id="IPR053516">
    <property type="entry name" value="GLMA"/>
</dbReference>
<dbReference type="HOGENOM" id="CLU_395770_0_0_2"/>
<dbReference type="RefSeq" id="WP_010868653.1">
    <property type="nucleotide sequence ID" value="NC_000868.1"/>
</dbReference>
<dbReference type="EMBL" id="HE613800">
    <property type="protein sequence ID" value="CCE70989.1"/>
    <property type="molecule type" value="Genomic_DNA"/>
</dbReference>
<dbReference type="STRING" id="272844.PAB1349"/>
<sequence>MVIVEVSYSSKFYTIDGEELPIYGGTLQFFRVPRNAWKDRLEKMKRHGLNAVDTYVAWNWHEPQEGSFDFTGETHPQRDLVGFLELAEDMGFYVLIRPGPYICGEWRNGGIPQWLIDKHPEILAKGPNGSLPNDIYYPPITYLHPIYLEYVMKWYEAVFPIIREHLYTNGGSIITVTIDDEPSYWETIFQPFLTDYNEPITREGGLWHKWLEMNYSIDELGERYGVDISDYGDIKPPSDFSEPLTKILDWHHFKIWMINEYVRRLYEKMKDYVDVPITLLDPYLLLAAWRYFYEYVKENNLNIHLWTEFWYSFYRSFDFKEDKLGHLYYKIGLYRYYIGKMGTPPLSIETQSSLANVIEVDEAELLYSLLPALGIHNVNYYLYVGGENPRGYESHNGVTWDVYSPIGLDGRERQHVEAIKWIGKFLRSNKDFGKSEVKFKVAFGVYEPYEPLALWGYRPENFKESVNLNEYLLGERGLLTLLAMSNVPFDVVDLETSSLEELLEYEQLWVYSLDFMASDVQRKLVEYVKEGGSLVIMPMLPYLDENMRECRILEEELGVKVSDEVARDNFRLIPYVSVDSDGIDRMLVRNVVREVKGGEPIAWVGDKVVASLVRKGKGSAIILGFRLQYYSSYHDMHRKFVDKILKLQGIERDFEVTDRDILVIPRKDYLVLINPRGHRVLGKVKYDDLEMPRLLEGIEMKTRGSLFLPLRKKIGEYELLYSTATLLRVEGNELTFRNHLSNRSEVALKGVDSIEVRGGKVEKFASEGDAKVFVIGHEGKEFTVVLR</sequence>